<feature type="region of interest" description="Disordered" evidence="1">
    <location>
        <begin position="513"/>
        <end position="545"/>
    </location>
</feature>
<sequence>MTENRASTAAAAAAIRGMSFHAGLSPVESRKLSLFPATPNRSIPTSRASSIRFPRTPTRVRELRSIQEDDDISTATSAAPIAPQQNGLYRRHSSISAGRPTIGMARSPSINLGRRGSQSFLRRTQSMYAPGAAPSIYNEQPFRIEEKPAFLPASSRPGSIATPPMLRTLRDPDALGTKRPTGYGSRRRFPFSLRINMFEKARSLGYRMSRTLWWSQASLVPMPIQQVHAVTKHYGDPSYTAETSYLDPEETQTQYADTVVHHRVWENQSYLTSLDNQGPDYFTCPPVLDGQSAATSAPVRMTVAVPGTEPVQQRGFTPFHSPTDLNGIDSRRVYSALMKSLSKRLSTEGPLPEAILEEPEEPRPSRASDENVRPLRLSTEKNVRPPLSELPSLAANMLIIDDEEEEVPEQQEQTPNASNSVKRIRSDDALFSQIATPHQVWRDEQAASANAAATEAVSSGLRNLSISNVDKAEEEPAVDIYPKIVTLPQDRPVTTTPDPQSFGVSLTHYRTASGRLQENNLKGDNDGEDGKTNSQRGRILDPAFL</sequence>
<feature type="region of interest" description="Disordered" evidence="1">
    <location>
        <begin position="153"/>
        <end position="182"/>
    </location>
</feature>
<evidence type="ECO:0000313" key="2">
    <source>
        <dbReference type="EMBL" id="KAK6359871.1"/>
    </source>
</evidence>
<dbReference type="EMBL" id="JAVHNQ010000001">
    <property type="protein sequence ID" value="KAK6359871.1"/>
    <property type="molecule type" value="Genomic_DNA"/>
</dbReference>
<evidence type="ECO:0000313" key="3">
    <source>
        <dbReference type="Proteomes" id="UP001375240"/>
    </source>
</evidence>
<feature type="compositionally biased region" description="Polar residues" evidence="1">
    <location>
        <begin position="73"/>
        <end position="87"/>
    </location>
</feature>
<feature type="region of interest" description="Disordered" evidence="1">
    <location>
        <begin position="343"/>
        <end position="373"/>
    </location>
</feature>
<proteinExistence type="predicted"/>
<evidence type="ECO:0000256" key="1">
    <source>
        <dbReference type="SAM" id="MobiDB-lite"/>
    </source>
</evidence>
<feature type="compositionally biased region" description="Basic and acidic residues" evidence="1">
    <location>
        <begin position="361"/>
        <end position="373"/>
    </location>
</feature>
<organism evidence="2 3">
    <name type="scientific">Orbilia brochopaga</name>
    <dbReference type="NCBI Taxonomy" id="3140254"/>
    <lineage>
        <taxon>Eukaryota</taxon>
        <taxon>Fungi</taxon>
        <taxon>Dikarya</taxon>
        <taxon>Ascomycota</taxon>
        <taxon>Pezizomycotina</taxon>
        <taxon>Orbiliomycetes</taxon>
        <taxon>Orbiliales</taxon>
        <taxon>Orbiliaceae</taxon>
        <taxon>Orbilia</taxon>
    </lineage>
</organism>
<feature type="compositionally biased region" description="Basic and acidic residues" evidence="1">
    <location>
        <begin position="521"/>
        <end position="531"/>
    </location>
</feature>
<accession>A0AAV9VG16</accession>
<dbReference type="AlphaFoldDB" id="A0AAV9VG16"/>
<reference evidence="2 3" key="1">
    <citation type="submission" date="2019-10" db="EMBL/GenBank/DDBJ databases">
        <authorList>
            <person name="Palmer J.M."/>
        </authorList>
    </citation>
    <scope>NUCLEOTIDE SEQUENCE [LARGE SCALE GENOMIC DNA]</scope>
    <source>
        <strain evidence="2 3">TWF696</strain>
    </source>
</reference>
<protein>
    <submittedName>
        <fullName evidence="2">Uncharacterized protein</fullName>
    </submittedName>
</protein>
<dbReference type="Proteomes" id="UP001375240">
    <property type="component" value="Unassembled WGS sequence"/>
</dbReference>
<feature type="region of interest" description="Disordered" evidence="1">
    <location>
        <begin position="69"/>
        <end position="114"/>
    </location>
</feature>
<gene>
    <name evidence="2" type="ORF">TWF696_001000</name>
</gene>
<keyword evidence="3" id="KW-1185">Reference proteome</keyword>
<comment type="caution">
    <text evidence="2">The sequence shown here is derived from an EMBL/GenBank/DDBJ whole genome shotgun (WGS) entry which is preliminary data.</text>
</comment>
<name>A0AAV9VG16_9PEZI</name>